<proteinExistence type="inferred from homology"/>
<dbReference type="Pfam" id="PF10087">
    <property type="entry name" value="DUF2325"/>
    <property type="match status" value="1"/>
</dbReference>
<evidence type="ECO:0000256" key="1">
    <source>
        <dbReference type="ARBA" id="ARBA00007189"/>
    </source>
</evidence>
<gene>
    <name evidence="2" type="ORF">DESUT3_06570</name>
</gene>
<name>A0ABM8HPH2_9BACT</name>
<reference evidence="2 3" key="2">
    <citation type="journal article" date="2021" name="Int. J. Syst. Evol. Microbiol.">
        <title>Isolation and Polyphasic Characterization of Desulfuromonas versatilis sp. Nov., an Electrogenic Bacteria Capable of Versatile Metabolism Isolated from a Graphene Oxide-Reducing Enrichment Culture.</title>
        <authorList>
            <person name="Xie L."/>
            <person name="Yoshida N."/>
            <person name="Ishii S."/>
            <person name="Meng L."/>
        </authorList>
    </citation>
    <scope>NUCLEOTIDE SEQUENCE [LARGE SCALE GENOMIC DNA]</scope>
    <source>
        <strain evidence="2 3">NIT-T3</strain>
    </source>
</reference>
<dbReference type="RefSeq" id="WP_221251057.1">
    <property type="nucleotide sequence ID" value="NZ_AP024355.1"/>
</dbReference>
<evidence type="ECO:0000313" key="2">
    <source>
        <dbReference type="EMBL" id="BCR03588.1"/>
    </source>
</evidence>
<reference evidence="2 3" key="1">
    <citation type="journal article" date="2016" name="C (Basel)">
        <title>Selective Growth of and Electricity Production by Marine Exoelectrogenic Bacteria in Self-Aggregated Hydrogel of Microbially Reduced Graphene Oxide.</title>
        <authorList>
            <person name="Yoshida N."/>
            <person name="Goto Y."/>
            <person name="Miyata Y."/>
        </authorList>
    </citation>
    <scope>NUCLEOTIDE SEQUENCE [LARGE SCALE GENOMIC DNA]</scope>
    <source>
        <strain evidence="2 3">NIT-T3</strain>
    </source>
</reference>
<accession>A0ABM8HPH2</accession>
<organism evidence="2 3">
    <name type="scientific">Desulfuromonas versatilis</name>
    <dbReference type="NCBI Taxonomy" id="2802975"/>
    <lineage>
        <taxon>Bacteria</taxon>
        <taxon>Pseudomonadati</taxon>
        <taxon>Thermodesulfobacteriota</taxon>
        <taxon>Desulfuromonadia</taxon>
        <taxon>Desulfuromonadales</taxon>
        <taxon>Desulfuromonadaceae</taxon>
        <taxon>Desulfuromonas</taxon>
    </lineage>
</organism>
<dbReference type="Proteomes" id="UP001319827">
    <property type="component" value="Chromosome"/>
</dbReference>
<evidence type="ECO:0000313" key="3">
    <source>
        <dbReference type="Proteomes" id="UP001319827"/>
    </source>
</evidence>
<comment type="similarity">
    <text evidence="1">Belongs to the UPF0751 family.</text>
</comment>
<dbReference type="InterPro" id="IPR016772">
    <property type="entry name" value="UCP020408"/>
</dbReference>
<evidence type="ECO:0008006" key="4">
    <source>
        <dbReference type="Google" id="ProtNLM"/>
    </source>
</evidence>
<keyword evidence="3" id="KW-1185">Reference proteome</keyword>
<dbReference type="EMBL" id="AP024355">
    <property type="protein sequence ID" value="BCR03588.1"/>
    <property type="molecule type" value="Genomic_DNA"/>
</dbReference>
<protein>
    <recommendedName>
        <fullName evidence="4">DUF2325 domain-containing protein</fullName>
    </recommendedName>
</protein>
<sequence length="99" mass="10892">MSIVVVGGMDRLERHYRREAEKLGHQLQVFNSASARMSARIQGSDALVLFTNKISHKARNEAVATARKSGIPVYMYHSCGLCTLRDCLQCLGCGEHSPG</sequence>